<protein>
    <submittedName>
        <fullName evidence="1">Uncharacterized protein</fullName>
    </submittedName>
</protein>
<name>N1UD57_LEPIR</name>
<proteinExistence type="predicted"/>
<gene>
    <name evidence="1" type="ORF">LEP1GSC115_2921</name>
</gene>
<evidence type="ECO:0000313" key="1">
    <source>
        <dbReference type="EMBL" id="EMY24168.1"/>
    </source>
</evidence>
<evidence type="ECO:0000313" key="2">
    <source>
        <dbReference type="Proteomes" id="UP000012220"/>
    </source>
</evidence>
<accession>N1UD57</accession>
<dbReference type="AlphaFoldDB" id="N1UD57"/>
<dbReference type="EMBL" id="AHNY02000208">
    <property type="protein sequence ID" value="EMY24168.1"/>
    <property type="molecule type" value="Genomic_DNA"/>
</dbReference>
<dbReference type="BioCyc" id="LINT1085541:G11IQ-4985-MONOMER"/>
<sequence length="74" mass="8701">MQKLRPRLDNGINPKMLYEPEEVAELLQVEPRTVANYRLEGRLLAKQVNKRKFMYEGSAILNLMTSIEEHHYDA</sequence>
<comment type="caution">
    <text evidence="1">The sequence shown here is derived from an EMBL/GenBank/DDBJ whole genome shotgun (WGS) entry which is preliminary data.</text>
</comment>
<dbReference type="Proteomes" id="UP000012220">
    <property type="component" value="Unassembled WGS sequence"/>
</dbReference>
<dbReference type="InterPro" id="IPR009061">
    <property type="entry name" value="DNA-bd_dom_put_sf"/>
</dbReference>
<reference evidence="1 2" key="1">
    <citation type="submission" date="2013-02" db="EMBL/GenBank/DDBJ databases">
        <authorList>
            <person name="Harkins D.M."/>
            <person name="Durkin A.S."/>
            <person name="Brinkac L.M."/>
            <person name="Haft D.H."/>
            <person name="Selengut J.D."/>
            <person name="Sanka R."/>
            <person name="DePew J."/>
            <person name="Purushe J."/>
            <person name="Picardeau M."/>
            <person name="Werts C."/>
            <person name="Goarant C."/>
            <person name="Vinetz J.M."/>
            <person name="Sutton G.G."/>
            <person name="Nierman W.C."/>
            <person name="Fouts D.E."/>
        </authorList>
    </citation>
    <scope>NUCLEOTIDE SEQUENCE [LARGE SCALE GENOMIC DNA]</scope>
    <source>
        <strain evidence="1 2">200703203</strain>
    </source>
</reference>
<dbReference type="SUPFAM" id="SSF46955">
    <property type="entry name" value="Putative DNA-binding domain"/>
    <property type="match status" value="1"/>
</dbReference>
<organism evidence="1 2">
    <name type="scientific">Leptospira interrogans serovar Australis str. 200703203</name>
    <dbReference type="NCBI Taxonomy" id="1085541"/>
    <lineage>
        <taxon>Bacteria</taxon>
        <taxon>Pseudomonadati</taxon>
        <taxon>Spirochaetota</taxon>
        <taxon>Spirochaetia</taxon>
        <taxon>Leptospirales</taxon>
        <taxon>Leptospiraceae</taxon>
        <taxon>Leptospira</taxon>
    </lineage>
</organism>